<feature type="region of interest" description="Disordered" evidence="8">
    <location>
        <begin position="44"/>
        <end position="67"/>
    </location>
</feature>
<gene>
    <name evidence="11" type="ORF">TIFTF001_007944</name>
</gene>
<dbReference type="Pfam" id="PF00005">
    <property type="entry name" value="ABC_tran"/>
    <property type="match status" value="1"/>
</dbReference>
<protein>
    <recommendedName>
        <fullName evidence="10">ABC transporter domain-containing protein</fullName>
    </recommendedName>
</protein>
<evidence type="ECO:0000256" key="9">
    <source>
        <dbReference type="SAM" id="Phobius"/>
    </source>
</evidence>
<evidence type="ECO:0000256" key="8">
    <source>
        <dbReference type="SAM" id="MobiDB-lite"/>
    </source>
</evidence>
<proteinExistence type="predicted"/>
<dbReference type="InterPro" id="IPR043926">
    <property type="entry name" value="ABCG_dom"/>
</dbReference>
<feature type="transmembrane region" description="Helical" evidence="9">
    <location>
        <begin position="520"/>
        <end position="540"/>
    </location>
</feature>
<dbReference type="PROSITE" id="PS00211">
    <property type="entry name" value="ABC_TRANSPORTER_1"/>
    <property type="match status" value="1"/>
</dbReference>
<dbReference type="InterPro" id="IPR027417">
    <property type="entry name" value="P-loop_NTPase"/>
</dbReference>
<dbReference type="SUPFAM" id="SSF52540">
    <property type="entry name" value="P-loop containing nucleoside triphosphate hydrolases"/>
    <property type="match status" value="1"/>
</dbReference>
<evidence type="ECO:0000256" key="2">
    <source>
        <dbReference type="ARBA" id="ARBA00022448"/>
    </source>
</evidence>
<dbReference type="GO" id="GO:0005524">
    <property type="term" value="F:ATP binding"/>
    <property type="evidence" value="ECO:0007669"/>
    <property type="project" value="UniProtKB-KW"/>
</dbReference>
<sequence>MAGFGGNGVGQVVAGLGSSGLGKALAAVAAAFLFRLLSGPGPALPPESYADDDNAEEQNDVERGDSGKVTPVTIRWRNVTCSLSDKSSKSVRFLLKNVGGEAKPGRLLAIMGPSGSGKTTLLNVLAGQLSASPRLHLSGVLEVNGKASSNKAYKLAYVRQEDLFFSQLTVRETLSLAAELQLPEIASVEARDEYVNNLLFKIGLVSCADSIVGDAKVRGISGGEKKRLSLACELIASPSVIFADEPTTGLDAFQAEKVMENLRQLAQDGHTVICSIHQPRSSVYGKFDDIVLLTDGALVYAGPARNEPLEYFSKLGYQCPDHVNPAEFLADLISIDYSSSASVYSSQKRIDGLVESFSQQSSTVLYATPIAASRDGPTNNVRARMSIASAIIFGSVFWRMGRSQTSIQDRMGLLQVAAINTAMAALTKTVGVFPKERAIVDRERAKGSYKLGPYLLSKLLAEIPVGAAFPLMFGAVLYPMARLHPTLSRFGKFCGIVTVESFAASAMGLTVGAMVPSTEAAMAVGPSLMTVFIVFGGYYVNSDNTPLIFRWIPRVSLIRWAFEGLCINEFKGLKFEHQNSYDIQTGEQALERLSFGDSRIRDTVVAQSRILLFWYCTTYRLLEKNKPKYQQLEPPPVDQTKPQLQLEPLDTDQVKQNQTKESPPPPPPDQVESNQRIESPGIDQIRPFILEGAK</sequence>
<dbReference type="PANTHER" id="PTHR48041">
    <property type="entry name" value="ABC TRANSPORTER G FAMILY MEMBER 28"/>
    <property type="match status" value="1"/>
</dbReference>
<keyword evidence="4" id="KW-0547">Nucleotide-binding</keyword>
<dbReference type="InterPro" id="IPR017871">
    <property type="entry name" value="ABC_transporter-like_CS"/>
</dbReference>
<evidence type="ECO:0000256" key="4">
    <source>
        <dbReference type="ARBA" id="ARBA00022741"/>
    </source>
</evidence>
<feature type="transmembrane region" description="Helical" evidence="9">
    <location>
        <begin position="454"/>
        <end position="478"/>
    </location>
</feature>
<dbReference type="Pfam" id="PF19055">
    <property type="entry name" value="ABC2_membrane_7"/>
    <property type="match status" value="1"/>
</dbReference>
<dbReference type="GO" id="GO:0140359">
    <property type="term" value="F:ABC-type transporter activity"/>
    <property type="evidence" value="ECO:0007669"/>
    <property type="project" value="InterPro"/>
</dbReference>
<dbReference type="InterPro" id="IPR013525">
    <property type="entry name" value="ABC2_TM"/>
</dbReference>
<keyword evidence="5" id="KW-0067">ATP-binding</keyword>
<feature type="compositionally biased region" description="Acidic residues" evidence="8">
    <location>
        <begin position="49"/>
        <end position="59"/>
    </location>
</feature>
<evidence type="ECO:0000313" key="11">
    <source>
        <dbReference type="EMBL" id="GMN38710.1"/>
    </source>
</evidence>
<dbReference type="Gene3D" id="3.40.50.300">
    <property type="entry name" value="P-loop containing nucleotide triphosphate hydrolases"/>
    <property type="match status" value="1"/>
</dbReference>
<accession>A0AA88D042</accession>
<dbReference type="PANTHER" id="PTHR48041:SF41">
    <property type="entry name" value="ABC TRANSPORTER G FAMILY"/>
    <property type="match status" value="1"/>
</dbReference>
<dbReference type="Pfam" id="PF01061">
    <property type="entry name" value="ABC2_membrane"/>
    <property type="match status" value="1"/>
</dbReference>
<dbReference type="GO" id="GO:0016020">
    <property type="term" value="C:membrane"/>
    <property type="evidence" value="ECO:0007669"/>
    <property type="project" value="UniProtKB-SubCell"/>
</dbReference>
<keyword evidence="2" id="KW-0813">Transport</keyword>
<keyword evidence="3 9" id="KW-0812">Transmembrane</keyword>
<evidence type="ECO:0000256" key="3">
    <source>
        <dbReference type="ARBA" id="ARBA00022692"/>
    </source>
</evidence>
<comment type="caution">
    <text evidence="11">The sequence shown here is derived from an EMBL/GenBank/DDBJ whole genome shotgun (WGS) entry which is preliminary data.</text>
</comment>
<dbReference type="GO" id="GO:0016887">
    <property type="term" value="F:ATP hydrolysis activity"/>
    <property type="evidence" value="ECO:0007669"/>
    <property type="project" value="InterPro"/>
</dbReference>
<dbReference type="Proteomes" id="UP001187192">
    <property type="component" value="Unassembled WGS sequence"/>
</dbReference>
<dbReference type="InterPro" id="IPR050352">
    <property type="entry name" value="ABCG_transporters"/>
</dbReference>
<organism evidence="11 12">
    <name type="scientific">Ficus carica</name>
    <name type="common">Common fig</name>
    <dbReference type="NCBI Taxonomy" id="3494"/>
    <lineage>
        <taxon>Eukaryota</taxon>
        <taxon>Viridiplantae</taxon>
        <taxon>Streptophyta</taxon>
        <taxon>Embryophyta</taxon>
        <taxon>Tracheophyta</taxon>
        <taxon>Spermatophyta</taxon>
        <taxon>Magnoliopsida</taxon>
        <taxon>eudicotyledons</taxon>
        <taxon>Gunneridae</taxon>
        <taxon>Pentapetalae</taxon>
        <taxon>rosids</taxon>
        <taxon>fabids</taxon>
        <taxon>Rosales</taxon>
        <taxon>Moraceae</taxon>
        <taxon>Ficeae</taxon>
        <taxon>Ficus</taxon>
    </lineage>
</organism>
<comment type="subcellular location">
    <subcellularLocation>
        <location evidence="1">Membrane</location>
        <topology evidence="1">Multi-pass membrane protein</topology>
    </subcellularLocation>
</comment>
<dbReference type="FunFam" id="3.40.50.300:FF:000903">
    <property type="entry name" value="ABC transporter G family member 7"/>
    <property type="match status" value="1"/>
</dbReference>
<dbReference type="InterPro" id="IPR003439">
    <property type="entry name" value="ABC_transporter-like_ATP-bd"/>
</dbReference>
<dbReference type="AlphaFoldDB" id="A0AA88D042"/>
<keyword evidence="12" id="KW-1185">Reference proteome</keyword>
<keyword evidence="7 9" id="KW-0472">Membrane</keyword>
<evidence type="ECO:0000259" key="10">
    <source>
        <dbReference type="PROSITE" id="PS50893"/>
    </source>
</evidence>
<dbReference type="InterPro" id="IPR003593">
    <property type="entry name" value="AAA+_ATPase"/>
</dbReference>
<evidence type="ECO:0000313" key="12">
    <source>
        <dbReference type="Proteomes" id="UP001187192"/>
    </source>
</evidence>
<name>A0AA88D042_FICCA</name>
<feature type="region of interest" description="Disordered" evidence="8">
    <location>
        <begin position="630"/>
        <end position="686"/>
    </location>
</feature>
<dbReference type="SMART" id="SM00382">
    <property type="entry name" value="AAA"/>
    <property type="match status" value="1"/>
</dbReference>
<evidence type="ECO:0000256" key="5">
    <source>
        <dbReference type="ARBA" id="ARBA00022840"/>
    </source>
</evidence>
<evidence type="ECO:0000256" key="6">
    <source>
        <dbReference type="ARBA" id="ARBA00022989"/>
    </source>
</evidence>
<feature type="transmembrane region" description="Helical" evidence="9">
    <location>
        <begin position="490"/>
        <end position="514"/>
    </location>
</feature>
<reference evidence="11" key="1">
    <citation type="submission" date="2023-07" db="EMBL/GenBank/DDBJ databases">
        <title>draft genome sequence of fig (Ficus carica).</title>
        <authorList>
            <person name="Takahashi T."/>
            <person name="Nishimura K."/>
        </authorList>
    </citation>
    <scope>NUCLEOTIDE SEQUENCE</scope>
</reference>
<dbReference type="CDD" id="cd03213">
    <property type="entry name" value="ABCG_EPDR"/>
    <property type="match status" value="1"/>
</dbReference>
<feature type="domain" description="ABC transporter" evidence="10">
    <location>
        <begin position="74"/>
        <end position="320"/>
    </location>
</feature>
<dbReference type="PROSITE" id="PS50893">
    <property type="entry name" value="ABC_TRANSPORTER_2"/>
    <property type="match status" value="1"/>
</dbReference>
<keyword evidence="6 9" id="KW-1133">Transmembrane helix</keyword>
<evidence type="ECO:0000256" key="1">
    <source>
        <dbReference type="ARBA" id="ARBA00004141"/>
    </source>
</evidence>
<evidence type="ECO:0000256" key="7">
    <source>
        <dbReference type="ARBA" id="ARBA00023136"/>
    </source>
</evidence>
<dbReference type="EMBL" id="BTGU01000008">
    <property type="protein sequence ID" value="GMN38710.1"/>
    <property type="molecule type" value="Genomic_DNA"/>
</dbReference>